<dbReference type="Proteomes" id="UP000032305">
    <property type="component" value="Unassembled WGS sequence"/>
</dbReference>
<evidence type="ECO:0000256" key="1">
    <source>
        <dbReference type="SAM" id="Phobius"/>
    </source>
</evidence>
<name>A0A0A1W379_9SPHN</name>
<dbReference type="eggNOG" id="ENOG5032F92">
    <property type="taxonomic scope" value="Bacteria"/>
</dbReference>
<evidence type="ECO:0000313" key="3">
    <source>
        <dbReference type="Proteomes" id="UP000032305"/>
    </source>
</evidence>
<dbReference type="RefSeq" id="WP_157013538.1">
    <property type="nucleotide sequence ID" value="NZ_BBPI01000005.1"/>
</dbReference>
<dbReference type="EMBL" id="BBPI01000005">
    <property type="protein sequence ID" value="GAL99595.1"/>
    <property type="molecule type" value="Genomic_DNA"/>
</dbReference>
<gene>
    <name evidence="2" type="ORF">SP5_005_01190</name>
</gene>
<feature type="transmembrane region" description="Helical" evidence="1">
    <location>
        <begin position="46"/>
        <end position="71"/>
    </location>
</feature>
<keyword evidence="1" id="KW-1133">Transmembrane helix</keyword>
<keyword evidence="1" id="KW-0472">Membrane</keyword>
<keyword evidence="1" id="KW-0812">Transmembrane</keyword>
<reference evidence="2 3" key="1">
    <citation type="submission" date="2014-11" db="EMBL/GenBank/DDBJ databases">
        <title>Whole genome shotgun sequence of Sphingomonas parapaucimobilis NBRC 15100.</title>
        <authorList>
            <person name="Katano-Makiyama Y."/>
            <person name="Hosoyama A."/>
            <person name="Hashimoto M."/>
            <person name="Hosoyama Y."/>
            <person name="Noguchi M."/>
            <person name="Numata M."/>
            <person name="Tsuchikane K."/>
            <person name="Hirakata S."/>
            <person name="Uohara A."/>
            <person name="Shimodaira J."/>
            <person name="Ohji S."/>
            <person name="Ichikawa N."/>
            <person name="Kimura A."/>
            <person name="Yamazoe A."/>
            <person name="Fujita N."/>
        </authorList>
    </citation>
    <scope>NUCLEOTIDE SEQUENCE [LARGE SCALE GENOMIC DNA]</scope>
    <source>
        <strain evidence="2 3">NBRC 15100</strain>
    </source>
</reference>
<sequence length="83" mass="9041">MAERTMTWRQGLALRLLGVGLCVLTWRMIVYLMAMAGHGGRAGLAGYALATAGFLFASLGSALAIMGEHLFDEVQVSARWRRI</sequence>
<dbReference type="AlphaFoldDB" id="A0A0A1W379"/>
<dbReference type="OrthoDB" id="7585689at2"/>
<organism evidence="2 3">
    <name type="scientific">Sphingomonas parapaucimobilis NBRC 15100</name>
    <dbReference type="NCBI Taxonomy" id="1219049"/>
    <lineage>
        <taxon>Bacteria</taxon>
        <taxon>Pseudomonadati</taxon>
        <taxon>Pseudomonadota</taxon>
        <taxon>Alphaproteobacteria</taxon>
        <taxon>Sphingomonadales</taxon>
        <taxon>Sphingomonadaceae</taxon>
        <taxon>Sphingomonas</taxon>
    </lineage>
</organism>
<accession>A0A0A1W379</accession>
<proteinExistence type="predicted"/>
<keyword evidence="3" id="KW-1185">Reference proteome</keyword>
<feature type="transmembrane region" description="Helical" evidence="1">
    <location>
        <begin position="12"/>
        <end position="34"/>
    </location>
</feature>
<evidence type="ECO:0000313" key="2">
    <source>
        <dbReference type="EMBL" id="GAL99595.1"/>
    </source>
</evidence>
<protein>
    <recommendedName>
        <fullName evidence="4">Polysaccharide biosynthesis protein</fullName>
    </recommendedName>
</protein>
<comment type="caution">
    <text evidence="2">The sequence shown here is derived from an EMBL/GenBank/DDBJ whole genome shotgun (WGS) entry which is preliminary data.</text>
</comment>
<evidence type="ECO:0008006" key="4">
    <source>
        <dbReference type="Google" id="ProtNLM"/>
    </source>
</evidence>